<evidence type="ECO:0000313" key="3">
    <source>
        <dbReference type="Proteomes" id="UP000399805"/>
    </source>
</evidence>
<name>A0A6I8LE81_9PSEU</name>
<dbReference type="PROSITE" id="PS51257">
    <property type="entry name" value="PROKAR_LIPOPROTEIN"/>
    <property type="match status" value="1"/>
</dbReference>
<protein>
    <submittedName>
        <fullName evidence="2">Lipoprotein LpqB</fullName>
    </submittedName>
</protein>
<dbReference type="SMART" id="SM00909">
    <property type="entry name" value="Germane"/>
    <property type="match status" value="1"/>
</dbReference>
<evidence type="ECO:0000259" key="1">
    <source>
        <dbReference type="SMART" id="SM00909"/>
    </source>
</evidence>
<dbReference type="SUPFAM" id="SSF82171">
    <property type="entry name" value="DPP6 N-terminal domain-like"/>
    <property type="match status" value="1"/>
</dbReference>
<dbReference type="InterPro" id="IPR019606">
    <property type="entry name" value="GerMN"/>
</dbReference>
<keyword evidence="2" id="KW-0449">Lipoprotein</keyword>
<dbReference type="Pfam" id="PF10646">
    <property type="entry name" value="Germane"/>
    <property type="match status" value="1"/>
</dbReference>
<proteinExistence type="predicted"/>
<gene>
    <name evidence="2" type="ORF">AA23TX_00675</name>
</gene>
<dbReference type="InterPro" id="IPR059026">
    <property type="entry name" value="LpqB_N"/>
</dbReference>
<dbReference type="EMBL" id="CABVGP010000001">
    <property type="protein sequence ID" value="VVJ15654.1"/>
    <property type="molecule type" value="Genomic_DNA"/>
</dbReference>
<dbReference type="Pfam" id="PF25976">
    <property type="entry name" value="LpqB_N"/>
    <property type="match status" value="1"/>
</dbReference>
<dbReference type="Proteomes" id="UP000399805">
    <property type="component" value="Unassembled WGS sequence"/>
</dbReference>
<dbReference type="AlphaFoldDB" id="A0A6I8LE81"/>
<evidence type="ECO:0000313" key="2">
    <source>
        <dbReference type="EMBL" id="VVJ15654.1"/>
    </source>
</evidence>
<sequence>MKRQAVRKPRARLRLPRLVFAVLCVVLVAGCANVPLESQPVVVSGERQGQGSGDVVPEPKPDSDPLTLVRDFVGATLKPGQNNAAARAYLDEQGRANWRPSRSLTIIQDTFGTVYDPSPQPDPNTLVVNVRGIDVGTLDQNSAFVPDYSPAALKVKVRKQANGQWRIVDPPPDLYATESDFSENYTAVPVNFYSEQSATFVPDRRYVVAKPQSGLPSRVMYLLVNGPSTSLAGSVKNLLGEPVEIDTNVKSLDDGTLLVPLTGLSGVADDIRNLIAAQIVLTLQYVTSARIRILADGAPLVANHPDWRSNELPAYGASLSPSLELKGLMTVDGRVRSLGDGAPVGGPAGNGGYDVVNAAQSIDGKRLAVVDRDGPKVRLRIGDLGHDLPPAGLGGTTLSRPTWRPGTGEVWTVVDQVSVARMVMSPTNQWTPLQVNATDLTQQGDVTELRFSRDGARVAAVVNGLLWVASVVGAGDSVALREPRLLQPHDLQNVVDVDWLTQDTLVAVTKSTSQPVIRVTVDGQRMDAFNSSNLTPQVHGVTAAPGRPIVVADASGLWTASVLGEVWRPHDHSMKDADPFYPG</sequence>
<keyword evidence="3" id="KW-1185">Reference proteome</keyword>
<dbReference type="Pfam" id="PF10647">
    <property type="entry name" value="Gmad1"/>
    <property type="match status" value="1"/>
</dbReference>
<reference evidence="2 3" key="1">
    <citation type="submission" date="2019-09" db="EMBL/GenBank/DDBJ databases">
        <authorList>
            <person name="Leyn A S."/>
        </authorList>
    </citation>
    <scope>NUCLEOTIDE SEQUENCE [LARGE SCALE GENOMIC DNA]</scope>
    <source>
        <strain evidence="2">AA231_1</strain>
    </source>
</reference>
<feature type="domain" description="GerMN" evidence="1">
    <location>
        <begin position="216"/>
        <end position="304"/>
    </location>
</feature>
<organism evidence="2 3">
    <name type="scientific">Amycolatopsis camponoti</name>
    <dbReference type="NCBI Taxonomy" id="2606593"/>
    <lineage>
        <taxon>Bacteria</taxon>
        <taxon>Bacillati</taxon>
        <taxon>Actinomycetota</taxon>
        <taxon>Actinomycetes</taxon>
        <taxon>Pseudonocardiales</taxon>
        <taxon>Pseudonocardiaceae</taxon>
        <taxon>Amycolatopsis</taxon>
    </lineage>
</organism>
<dbReference type="InterPro" id="IPR018910">
    <property type="entry name" value="LpqB_C"/>
</dbReference>
<accession>A0A6I8LE81</accession>